<proteinExistence type="predicted"/>
<evidence type="ECO:0000313" key="1">
    <source>
        <dbReference type="EMBL" id="MEJ8852511.1"/>
    </source>
</evidence>
<keyword evidence="2" id="KW-1185">Reference proteome</keyword>
<dbReference type="EMBL" id="JBBKZT010000045">
    <property type="protein sequence ID" value="MEJ8852511.1"/>
    <property type="molecule type" value="Genomic_DNA"/>
</dbReference>
<comment type="caution">
    <text evidence="1">The sequence shown here is derived from an EMBL/GenBank/DDBJ whole genome shotgun (WGS) entry which is preliminary data.</text>
</comment>
<dbReference type="RefSeq" id="WP_340348458.1">
    <property type="nucleotide sequence ID" value="NZ_JBBKZT010000045.1"/>
</dbReference>
<sequence length="159" mass="16826">MQIKETPRARRVHGAQIKSEVLAECGQPGASVAAVALAHGLNANLVRKWLRGRGLQRAALQGATPVEAAQEAVARPQKAAALQFVPISMPAPDKALEMDALPLAGTVSTPPLGPAVIEVELRGGANQMTVRWPATQTTQCTQWLRELTSAMLGVQVIEP</sequence>
<name>A0ABU8WYD0_9BURK</name>
<reference evidence="1 2" key="1">
    <citation type="submission" date="2024-03" db="EMBL/GenBank/DDBJ databases">
        <title>Novel species of the genus Variovorax.</title>
        <authorList>
            <person name="Liu Q."/>
            <person name="Xin Y.-H."/>
        </authorList>
    </citation>
    <scope>NUCLEOTIDE SEQUENCE [LARGE SCALE GENOMIC DNA]</scope>
    <source>
        <strain evidence="1 2">KACC 18900</strain>
    </source>
</reference>
<protein>
    <submittedName>
        <fullName evidence="1">Transposase</fullName>
    </submittedName>
</protein>
<accession>A0ABU8WYD0</accession>
<organism evidence="1 2">
    <name type="scientific">Variovorax rhizosphaerae</name>
    <dbReference type="NCBI Taxonomy" id="1836200"/>
    <lineage>
        <taxon>Bacteria</taxon>
        <taxon>Pseudomonadati</taxon>
        <taxon>Pseudomonadota</taxon>
        <taxon>Betaproteobacteria</taxon>
        <taxon>Burkholderiales</taxon>
        <taxon>Comamonadaceae</taxon>
        <taxon>Variovorax</taxon>
    </lineage>
</organism>
<dbReference type="Proteomes" id="UP001385892">
    <property type="component" value="Unassembled WGS sequence"/>
</dbReference>
<gene>
    <name evidence="1" type="ORF">WKW82_38255</name>
</gene>
<evidence type="ECO:0000313" key="2">
    <source>
        <dbReference type="Proteomes" id="UP001385892"/>
    </source>
</evidence>